<dbReference type="RefSeq" id="WP_076514967.1">
    <property type="nucleotide sequence ID" value="NZ_FTOH01000004.1"/>
</dbReference>
<evidence type="ECO:0000256" key="4">
    <source>
        <dbReference type="ARBA" id="ARBA00022692"/>
    </source>
</evidence>
<evidence type="ECO:0000256" key="3">
    <source>
        <dbReference type="ARBA" id="ARBA00022475"/>
    </source>
</evidence>
<organism evidence="8 9">
    <name type="scientific">Thalassolituus maritimus</name>
    <dbReference type="NCBI Taxonomy" id="484498"/>
    <lineage>
        <taxon>Bacteria</taxon>
        <taxon>Pseudomonadati</taxon>
        <taxon>Pseudomonadota</taxon>
        <taxon>Gammaproteobacteria</taxon>
        <taxon>Oceanospirillales</taxon>
        <taxon>Oceanospirillaceae</taxon>
        <taxon>Thalassolituus</taxon>
    </lineage>
</organism>
<accession>A0A1N7LN17</accession>
<dbReference type="EMBL" id="FTOH01000004">
    <property type="protein sequence ID" value="SIS75121.1"/>
    <property type="molecule type" value="Genomic_DNA"/>
</dbReference>
<protein>
    <submittedName>
        <fullName evidence="8">Polysaccharide transporter, PST family</fullName>
    </submittedName>
</protein>
<dbReference type="PANTHER" id="PTHR30250:SF10">
    <property type="entry name" value="LIPOPOLYSACCHARIDE BIOSYNTHESIS PROTEIN WZXC"/>
    <property type="match status" value="1"/>
</dbReference>
<dbReference type="STRING" id="484498.SAMN05421686_10496"/>
<keyword evidence="6 7" id="KW-0472">Membrane</keyword>
<proteinExistence type="inferred from homology"/>
<feature type="transmembrane region" description="Helical" evidence="7">
    <location>
        <begin position="136"/>
        <end position="154"/>
    </location>
</feature>
<keyword evidence="4 7" id="KW-0812">Transmembrane</keyword>
<evidence type="ECO:0000313" key="8">
    <source>
        <dbReference type="EMBL" id="SIS75121.1"/>
    </source>
</evidence>
<feature type="transmembrane region" description="Helical" evidence="7">
    <location>
        <begin position="104"/>
        <end position="130"/>
    </location>
</feature>
<evidence type="ECO:0000256" key="6">
    <source>
        <dbReference type="ARBA" id="ARBA00023136"/>
    </source>
</evidence>
<keyword evidence="3" id="KW-1003">Cell membrane</keyword>
<keyword evidence="5 7" id="KW-1133">Transmembrane helix</keyword>
<dbReference type="Proteomes" id="UP000185639">
    <property type="component" value="Unassembled WGS sequence"/>
</dbReference>
<dbReference type="GO" id="GO:0005886">
    <property type="term" value="C:plasma membrane"/>
    <property type="evidence" value="ECO:0007669"/>
    <property type="project" value="UniProtKB-SubCell"/>
</dbReference>
<feature type="transmembrane region" description="Helical" evidence="7">
    <location>
        <begin position="166"/>
        <end position="188"/>
    </location>
</feature>
<evidence type="ECO:0000256" key="7">
    <source>
        <dbReference type="SAM" id="Phobius"/>
    </source>
</evidence>
<feature type="transmembrane region" description="Helical" evidence="7">
    <location>
        <begin position="307"/>
        <end position="329"/>
    </location>
</feature>
<feature type="transmembrane region" description="Helical" evidence="7">
    <location>
        <begin position="66"/>
        <end position="83"/>
    </location>
</feature>
<gene>
    <name evidence="8" type="ORF">SAMN05421686_10496</name>
</gene>
<feature type="transmembrane region" description="Helical" evidence="7">
    <location>
        <begin position="385"/>
        <end position="416"/>
    </location>
</feature>
<feature type="transmembrane region" description="Helical" evidence="7">
    <location>
        <begin position="436"/>
        <end position="457"/>
    </location>
</feature>
<feature type="transmembrane region" description="Helical" evidence="7">
    <location>
        <begin position="469"/>
        <end position="488"/>
    </location>
</feature>
<comment type="similarity">
    <text evidence="2">Belongs to the polysaccharide synthase family.</text>
</comment>
<dbReference type="CDD" id="cd13127">
    <property type="entry name" value="MATE_tuaB_like"/>
    <property type="match status" value="1"/>
</dbReference>
<evidence type="ECO:0000256" key="5">
    <source>
        <dbReference type="ARBA" id="ARBA00022989"/>
    </source>
</evidence>
<reference evidence="9" key="1">
    <citation type="submission" date="2017-01" db="EMBL/GenBank/DDBJ databases">
        <authorList>
            <person name="Varghese N."/>
            <person name="Submissions S."/>
        </authorList>
    </citation>
    <scope>NUCLEOTIDE SEQUENCE [LARGE SCALE GENOMIC DNA]</scope>
    <source>
        <strain evidence="9">DSM 24913</strain>
    </source>
</reference>
<evidence type="ECO:0000256" key="1">
    <source>
        <dbReference type="ARBA" id="ARBA00004651"/>
    </source>
</evidence>
<sequence>MPHHIHLRGIILQSKNQLFATDHLKTGLRERAVKSAGITLAAQAIKLILQLGSIAILARLLQPSDFGLVAMVTVFTGLALQFMEGGLSMATIQRDQITHAQVSNLFWVNGTLGLALCLLGVLISPLVAIVYDEPRLTLVMAAMSLTFLIGGLSVQHDALLRRQMRFKAISLIDVVSMATGIIAGITAAYNGLEYWALVIIPVGTMATKTIMCWLTARWVPSMMSRGSGVRPLLGFGANLTGANFIGYLANNITPFAVGYIGGAQILGFFNRANTLTSIPSSQLLPPVMAVMQSALTRVKDEPDRLRNAALSLMTKIAMVTMLVTITMFVTADWLIELFLGDGWYEAVEIFRILALSTIVTPITTFTAIVMVAAGEVRALLRWKAITFAILVIAITIGSFWGVIGIVLAHTLSGVFIRMPGFLIYSSRYQPIGVIDFIQSLLPVFLSAMATLVFVMLFRSYFIFESEIISVLFFSLICLILYVSVLALFSKTRSEIINVVVLLRILLKKLL</sequence>
<evidence type="ECO:0000313" key="9">
    <source>
        <dbReference type="Proteomes" id="UP000185639"/>
    </source>
</evidence>
<evidence type="ECO:0000256" key="2">
    <source>
        <dbReference type="ARBA" id="ARBA00007430"/>
    </source>
</evidence>
<dbReference type="AlphaFoldDB" id="A0A1N7LN17"/>
<feature type="transmembrane region" description="Helical" evidence="7">
    <location>
        <begin position="38"/>
        <end position="60"/>
    </location>
</feature>
<feature type="transmembrane region" description="Helical" evidence="7">
    <location>
        <begin position="349"/>
        <end position="373"/>
    </location>
</feature>
<feature type="transmembrane region" description="Helical" evidence="7">
    <location>
        <begin position="194"/>
        <end position="216"/>
    </location>
</feature>
<dbReference type="Pfam" id="PF13440">
    <property type="entry name" value="Polysacc_synt_3"/>
    <property type="match status" value="1"/>
</dbReference>
<keyword evidence="9" id="KW-1185">Reference proteome</keyword>
<dbReference type="InterPro" id="IPR050833">
    <property type="entry name" value="Poly_Biosynth_Transport"/>
</dbReference>
<comment type="subcellular location">
    <subcellularLocation>
        <location evidence="1">Cell membrane</location>
        <topology evidence="1">Multi-pass membrane protein</topology>
    </subcellularLocation>
</comment>
<name>A0A1N7LN17_9GAMM</name>
<dbReference type="PANTHER" id="PTHR30250">
    <property type="entry name" value="PST FAMILY PREDICTED COLANIC ACID TRANSPORTER"/>
    <property type="match status" value="1"/>
</dbReference>